<comment type="caution">
    <text evidence="3">The sequence shown here is derived from an EMBL/GenBank/DDBJ whole genome shotgun (WGS) entry which is preliminary data.</text>
</comment>
<dbReference type="EMBL" id="AZBU02000002">
    <property type="protein sequence ID" value="TKR96632.1"/>
    <property type="molecule type" value="Genomic_DNA"/>
</dbReference>
<dbReference type="AlphaFoldDB" id="A0A4U5PIW1"/>
<reference evidence="3 4" key="2">
    <citation type="journal article" date="2019" name="G3 (Bethesda)">
        <title>Hybrid Assembly of the Genome of the Entomopathogenic Nematode Steinernema carpocapsae Identifies the X-Chromosome.</title>
        <authorList>
            <person name="Serra L."/>
            <person name="Macchietto M."/>
            <person name="Macias-Munoz A."/>
            <person name="McGill C.J."/>
            <person name="Rodriguez I.M."/>
            <person name="Rodriguez B."/>
            <person name="Murad R."/>
            <person name="Mortazavi A."/>
        </authorList>
    </citation>
    <scope>NUCLEOTIDE SEQUENCE [LARGE SCALE GENOMIC DNA]</scope>
    <source>
        <strain evidence="3 4">ALL</strain>
    </source>
</reference>
<keyword evidence="4" id="KW-1185">Reference proteome</keyword>
<protein>
    <submittedName>
        <fullName evidence="3">Uncharacterized protein</fullName>
    </submittedName>
</protein>
<proteinExistence type="predicted"/>
<dbReference type="Pfam" id="PF24681">
    <property type="entry name" value="Kelch_KLHDC2_KLHL20_DRC7"/>
    <property type="match status" value="2"/>
</dbReference>
<name>A0A4U5PIW1_STECR</name>
<evidence type="ECO:0000256" key="1">
    <source>
        <dbReference type="ARBA" id="ARBA00022441"/>
    </source>
</evidence>
<dbReference type="SUPFAM" id="SSF117281">
    <property type="entry name" value="Kelch motif"/>
    <property type="match status" value="1"/>
</dbReference>
<dbReference type="Proteomes" id="UP000298663">
    <property type="component" value="Unassembled WGS sequence"/>
</dbReference>
<keyword evidence="1" id="KW-0880">Kelch repeat</keyword>
<reference evidence="3 4" key="1">
    <citation type="journal article" date="2015" name="Genome Biol.">
        <title>Comparative genomics of Steinernema reveals deeply conserved gene regulatory networks.</title>
        <authorList>
            <person name="Dillman A.R."/>
            <person name="Macchietto M."/>
            <person name="Porter C.F."/>
            <person name="Rogers A."/>
            <person name="Williams B."/>
            <person name="Antoshechkin I."/>
            <person name="Lee M.M."/>
            <person name="Goodwin Z."/>
            <person name="Lu X."/>
            <person name="Lewis E.E."/>
            <person name="Goodrich-Blair H."/>
            <person name="Stock S.P."/>
            <person name="Adams B.J."/>
            <person name="Sternberg P.W."/>
            <person name="Mortazavi A."/>
        </authorList>
    </citation>
    <scope>NUCLEOTIDE SEQUENCE [LARGE SCALE GENOMIC DNA]</scope>
    <source>
        <strain evidence="3 4">ALL</strain>
    </source>
</reference>
<evidence type="ECO:0000313" key="4">
    <source>
        <dbReference type="Proteomes" id="UP000298663"/>
    </source>
</evidence>
<accession>A0A4U5PIW1</accession>
<dbReference type="STRING" id="34508.A0A4U5PIW1"/>
<dbReference type="Gene3D" id="2.120.10.80">
    <property type="entry name" value="Kelch-type beta propeller"/>
    <property type="match status" value="2"/>
</dbReference>
<keyword evidence="2" id="KW-0677">Repeat</keyword>
<evidence type="ECO:0000313" key="3">
    <source>
        <dbReference type="EMBL" id="TKR96632.1"/>
    </source>
</evidence>
<dbReference type="OrthoDB" id="432528at2759"/>
<dbReference type="PANTHER" id="PTHR46228:SF2">
    <property type="entry name" value="KELCH REPEAT PROTEIN (AFU_ORTHOLOGUE AFUA_4G14350)"/>
    <property type="match status" value="1"/>
</dbReference>
<sequence length="471" mass="53980">MSVISQSEPILTPDGPTFSSDMSRCEFASQLMSVVGHCMVPYGDCVIVWGGYCRKKAGESVYLPPYQINILPYGLEEVWVCYDCREGIVPFPTTSATAMIWRRNLLIFGGSARFPQEITRVTNDIYLLNLDTGIWSRPRDNIGDRRPPPRDKSTGWNYQDKCYFFGGYGDSPDYIIDSFQQIDKYFAQPSDFVYCNHDNRFAWNRQLLMFDSKWHIVRQSGDVPPARAAASSTLVAHEHTVYLFGGRLQTMRLNDLYAIDLRNMCWRRINIDPGPCGRSWCTITYVPNEYNEGFCFLYGGINTESSPLSDCWRLDLVGGPNGKKRPSSRLPALVSGTLPAAFPAKSSFLAEWPQTLLTGQIPLKRDISTTFGGLTWLQKKSICCMRIDISSLELLHEWKINSVTDKAIWCMVLREIKRWFKEREDEYVDRKAGWAVLPKNLRSMADYVLRQRGRFSSRKIRRLLELCSSPK</sequence>
<dbReference type="PANTHER" id="PTHR46228">
    <property type="entry name" value="KELCH DOMAIN-CONTAINING PROTEIN"/>
    <property type="match status" value="1"/>
</dbReference>
<organism evidence="3 4">
    <name type="scientific">Steinernema carpocapsae</name>
    <name type="common">Entomopathogenic nematode</name>
    <dbReference type="NCBI Taxonomy" id="34508"/>
    <lineage>
        <taxon>Eukaryota</taxon>
        <taxon>Metazoa</taxon>
        <taxon>Ecdysozoa</taxon>
        <taxon>Nematoda</taxon>
        <taxon>Chromadorea</taxon>
        <taxon>Rhabditida</taxon>
        <taxon>Tylenchina</taxon>
        <taxon>Panagrolaimomorpha</taxon>
        <taxon>Strongyloidoidea</taxon>
        <taxon>Steinernematidae</taxon>
        <taxon>Steinernema</taxon>
    </lineage>
</organism>
<dbReference type="InterPro" id="IPR015915">
    <property type="entry name" value="Kelch-typ_b-propeller"/>
</dbReference>
<gene>
    <name evidence="3" type="ORF">L596_010627</name>
</gene>
<evidence type="ECO:0000256" key="2">
    <source>
        <dbReference type="ARBA" id="ARBA00022737"/>
    </source>
</evidence>